<evidence type="ECO:0000259" key="4">
    <source>
        <dbReference type="PROSITE" id="PS50949"/>
    </source>
</evidence>
<dbReference type="CDD" id="cd07377">
    <property type="entry name" value="WHTH_GntR"/>
    <property type="match status" value="1"/>
</dbReference>
<name>A0ABW2SRH7_9ACTO</name>
<keyword evidence="3" id="KW-0804">Transcription</keyword>
<protein>
    <submittedName>
        <fullName evidence="5">GntR family transcriptional regulator</fullName>
    </submittedName>
</protein>
<reference evidence="6" key="1">
    <citation type="journal article" date="2019" name="Int. J. Syst. Evol. Microbiol.">
        <title>The Global Catalogue of Microorganisms (GCM) 10K type strain sequencing project: providing services to taxonomists for standard genome sequencing and annotation.</title>
        <authorList>
            <consortium name="The Broad Institute Genomics Platform"/>
            <consortium name="The Broad Institute Genome Sequencing Center for Infectious Disease"/>
            <person name="Wu L."/>
            <person name="Ma J."/>
        </authorList>
    </citation>
    <scope>NUCLEOTIDE SEQUENCE [LARGE SCALE GENOMIC DNA]</scope>
    <source>
        <strain evidence="6">CCUG 56698</strain>
    </source>
</reference>
<evidence type="ECO:0000256" key="3">
    <source>
        <dbReference type="ARBA" id="ARBA00023163"/>
    </source>
</evidence>
<feature type="domain" description="HTH gntR-type" evidence="4">
    <location>
        <begin position="9"/>
        <end position="77"/>
    </location>
</feature>
<dbReference type="Pfam" id="PF00392">
    <property type="entry name" value="GntR"/>
    <property type="match status" value="1"/>
</dbReference>
<evidence type="ECO:0000256" key="2">
    <source>
        <dbReference type="ARBA" id="ARBA00023125"/>
    </source>
</evidence>
<dbReference type="InterPro" id="IPR036390">
    <property type="entry name" value="WH_DNA-bd_sf"/>
</dbReference>
<evidence type="ECO:0000313" key="5">
    <source>
        <dbReference type="EMBL" id="MFC7582103.1"/>
    </source>
</evidence>
<organism evidence="5 6">
    <name type="scientific">Schaalia naturae</name>
    <dbReference type="NCBI Taxonomy" id="635203"/>
    <lineage>
        <taxon>Bacteria</taxon>
        <taxon>Bacillati</taxon>
        <taxon>Actinomycetota</taxon>
        <taxon>Actinomycetes</taxon>
        <taxon>Actinomycetales</taxon>
        <taxon>Actinomycetaceae</taxon>
        <taxon>Schaalia</taxon>
    </lineage>
</organism>
<dbReference type="InterPro" id="IPR000524">
    <property type="entry name" value="Tscrpt_reg_HTH_GntR"/>
</dbReference>
<dbReference type="InterPro" id="IPR036388">
    <property type="entry name" value="WH-like_DNA-bd_sf"/>
</dbReference>
<dbReference type="Proteomes" id="UP001596527">
    <property type="component" value="Unassembled WGS sequence"/>
</dbReference>
<accession>A0ABW2SRH7</accession>
<dbReference type="RefSeq" id="WP_380975951.1">
    <property type="nucleotide sequence ID" value="NZ_JBHTEF010000001.1"/>
</dbReference>
<keyword evidence="2" id="KW-0238">DNA-binding</keyword>
<dbReference type="PROSITE" id="PS50949">
    <property type="entry name" value="HTH_GNTR"/>
    <property type="match status" value="1"/>
</dbReference>
<dbReference type="PANTHER" id="PTHR38445">
    <property type="entry name" value="HTH-TYPE TRANSCRIPTIONAL REPRESSOR YTRA"/>
    <property type="match status" value="1"/>
</dbReference>
<gene>
    <name evidence="5" type="ORF">ACFQWG_12950</name>
</gene>
<keyword evidence="1" id="KW-0805">Transcription regulation</keyword>
<proteinExistence type="predicted"/>
<keyword evidence="6" id="KW-1185">Reference proteome</keyword>
<comment type="caution">
    <text evidence="5">The sequence shown here is derived from an EMBL/GenBank/DDBJ whole genome shotgun (WGS) entry which is preliminary data.</text>
</comment>
<dbReference type="SMART" id="SM00345">
    <property type="entry name" value="HTH_GNTR"/>
    <property type="match status" value="1"/>
</dbReference>
<evidence type="ECO:0000256" key="1">
    <source>
        <dbReference type="ARBA" id="ARBA00023015"/>
    </source>
</evidence>
<sequence>MATHFDSVTPIYIQIADDLRHQILIGTLKEGDQVMSTTAYATTMRINPATAAKAFSLLIDEDLLEKRRGIGMFVHAGARERLRERGRAAYFTDVLDPALAQGLDLGLDTEALIAHVRALAASRPAEAEDLP</sequence>
<evidence type="ECO:0000313" key="6">
    <source>
        <dbReference type="Proteomes" id="UP001596527"/>
    </source>
</evidence>
<dbReference type="SUPFAM" id="SSF46785">
    <property type="entry name" value="Winged helix' DNA-binding domain"/>
    <property type="match status" value="1"/>
</dbReference>
<dbReference type="Gene3D" id="1.10.10.10">
    <property type="entry name" value="Winged helix-like DNA-binding domain superfamily/Winged helix DNA-binding domain"/>
    <property type="match status" value="1"/>
</dbReference>
<dbReference type="EMBL" id="JBHTEF010000001">
    <property type="protein sequence ID" value="MFC7582103.1"/>
    <property type="molecule type" value="Genomic_DNA"/>
</dbReference>
<dbReference type="PANTHER" id="PTHR38445:SF10">
    <property type="entry name" value="GNTR-FAMILY TRANSCRIPTIONAL REGULATOR"/>
    <property type="match status" value="1"/>
</dbReference>